<gene>
    <name evidence="3" type="ORF">X975_15209</name>
</gene>
<organism evidence="3 4">
    <name type="scientific">Stegodyphus mimosarum</name>
    <name type="common">African social velvet spider</name>
    <dbReference type="NCBI Taxonomy" id="407821"/>
    <lineage>
        <taxon>Eukaryota</taxon>
        <taxon>Metazoa</taxon>
        <taxon>Ecdysozoa</taxon>
        <taxon>Arthropoda</taxon>
        <taxon>Chelicerata</taxon>
        <taxon>Arachnida</taxon>
        <taxon>Araneae</taxon>
        <taxon>Araneomorphae</taxon>
        <taxon>Entelegynae</taxon>
        <taxon>Eresoidea</taxon>
        <taxon>Eresidae</taxon>
        <taxon>Stegodyphus</taxon>
    </lineage>
</organism>
<reference evidence="3 4" key="1">
    <citation type="submission" date="2013-11" db="EMBL/GenBank/DDBJ databases">
        <title>Genome sequencing of Stegodyphus mimosarum.</title>
        <authorList>
            <person name="Bechsgaard J."/>
        </authorList>
    </citation>
    <scope>NUCLEOTIDE SEQUENCE [LARGE SCALE GENOMIC DNA]</scope>
</reference>
<keyword evidence="4" id="KW-1185">Reference proteome</keyword>
<dbReference type="GO" id="GO:0003677">
    <property type="term" value="F:DNA binding"/>
    <property type="evidence" value="ECO:0007669"/>
    <property type="project" value="InterPro"/>
</dbReference>
<protein>
    <recommendedName>
        <fullName evidence="2">Transposase Tc1-like domain-containing protein</fullName>
    </recommendedName>
</protein>
<dbReference type="GO" id="GO:0015074">
    <property type="term" value="P:DNA integration"/>
    <property type="evidence" value="ECO:0007669"/>
    <property type="project" value="InterPro"/>
</dbReference>
<accession>A0A087U235</accession>
<dbReference type="PANTHER" id="PTHR47326">
    <property type="entry name" value="TRANSPOSABLE ELEMENT TC3 TRANSPOSASE-LIKE PROTEIN"/>
    <property type="match status" value="1"/>
</dbReference>
<proteinExistence type="predicted"/>
<dbReference type="Proteomes" id="UP000054359">
    <property type="component" value="Unassembled WGS sequence"/>
</dbReference>
<dbReference type="EMBL" id="KK117787">
    <property type="protein sequence ID" value="KFM71424.1"/>
    <property type="molecule type" value="Genomic_DNA"/>
</dbReference>
<dbReference type="PANTHER" id="PTHR47326:SF1">
    <property type="entry name" value="HTH PSQ-TYPE DOMAIN-CONTAINING PROTEIN"/>
    <property type="match status" value="1"/>
</dbReference>
<feature type="compositionally biased region" description="Polar residues" evidence="1">
    <location>
        <begin position="1"/>
        <end position="21"/>
    </location>
</feature>
<dbReference type="GO" id="GO:0006313">
    <property type="term" value="P:DNA transposition"/>
    <property type="evidence" value="ECO:0007669"/>
    <property type="project" value="InterPro"/>
</dbReference>
<dbReference type="AlphaFoldDB" id="A0A087U235"/>
<feature type="domain" description="Transposase Tc1-like" evidence="2">
    <location>
        <begin position="4"/>
        <end position="65"/>
    </location>
</feature>
<dbReference type="InterPro" id="IPR002492">
    <property type="entry name" value="Transposase_Tc1-like"/>
</dbReference>
<dbReference type="OrthoDB" id="9996331at2759"/>
<name>A0A087U235_STEMI</name>
<evidence type="ECO:0000259" key="2">
    <source>
        <dbReference type="Pfam" id="PF01498"/>
    </source>
</evidence>
<dbReference type="STRING" id="407821.A0A087U235"/>
<sequence>MAVTDRSVTSGTIAQHIQSVTHHPVSARTIRRRLQQSGLSARYPLLRLPLTQNHKRLSRQWCNERRMWTAEWKEIVFTESRFCLKHRDGRIRVWRHRGDRMLNSCVMHHHTGPAPGIMSKYLYFSVIFSDEASFHLSGIVNRHNVRVWRSGNPHEYHEAQRDSPKVNVWCGLMYDRVIGPFFFTEKTVSSVVYLDILENFVFPQLEELQPHVVLQQDGTPPHWGTIVRSSLNDHFTGRGIGRGGPIPWPPRSPDITPLDFSLWGFVKDNVYRRRVAIIDDLKARITTAIASVDADMLAGTWREIEYRLYILRATKGAHVEVH</sequence>
<dbReference type="InterPro" id="IPR036397">
    <property type="entry name" value="RNaseH_sf"/>
</dbReference>
<feature type="region of interest" description="Disordered" evidence="1">
    <location>
        <begin position="1"/>
        <end position="26"/>
    </location>
</feature>
<dbReference type="Gene3D" id="3.30.420.10">
    <property type="entry name" value="Ribonuclease H-like superfamily/Ribonuclease H"/>
    <property type="match status" value="2"/>
</dbReference>
<dbReference type="Pfam" id="PF01498">
    <property type="entry name" value="HTH_Tnp_Tc3_2"/>
    <property type="match status" value="1"/>
</dbReference>
<evidence type="ECO:0000313" key="3">
    <source>
        <dbReference type="EMBL" id="KFM71424.1"/>
    </source>
</evidence>
<evidence type="ECO:0000313" key="4">
    <source>
        <dbReference type="Proteomes" id="UP000054359"/>
    </source>
</evidence>
<evidence type="ECO:0000256" key="1">
    <source>
        <dbReference type="SAM" id="MobiDB-lite"/>
    </source>
</evidence>
<feature type="non-terminal residue" evidence="3">
    <location>
        <position position="322"/>
    </location>
</feature>